<evidence type="ECO:0000256" key="2">
    <source>
        <dbReference type="SAM" id="SignalP"/>
    </source>
</evidence>
<dbReference type="PROSITE" id="PS51257">
    <property type="entry name" value="PROKAR_LIPOPROTEIN"/>
    <property type="match status" value="1"/>
</dbReference>
<organism evidence="3 4">
    <name type="scientific">Paspalum vaginatum</name>
    <name type="common">seashore paspalum</name>
    <dbReference type="NCBI Taxonomy" id="158149"/>
    <lineage>
        <taxon>Eukaryota</taxon>
        <taxon>Viridiplantae</taxon>
        <taxon>Streptophyta</taxon>
        <taxon>Embryophyta</taxon>
        <taxon>Tracheophyta</taxon>
        <taxon>Spermatophyta</taxon>
        <taxon>Magnoliopsida</taxon>
        <taxon>Liliopsida</taxon>
        <taxon>Poales</taxon>
        <taxon>Poaceae</taxon>
        <taxon>PACMAD clade</taxon>
        <taxon>Panicoideae</taxon>
        <taxon>Andropogonodae</taxon>
        <taxon>Paspaleae</taxon>
        <taxon>Paspalinae</taxon>
        <taxon>Paspalum</taxon>
    </lineage>
</organism>
<feature type="region of interest" description="Disordered" evidence="1">
    <location>
        <begin position="34"/>
        <end position="55"/>
    </location>
</feature>
<feature type="chain" id="PRO_5044469361" description="Secreted protein" evidence="2">
    <location>
        <begin position="30"/>
        <end position="97"/>
    </location>
</feature>
<dbReference type="EMBL" id="MU629557">
    <property type="protein sequence ID" value="KAJ1256075.1"/>
    <property type="molecule type" value="Genomic_DNA"/>
</dbReference>
<dbReference type="Proteomes" id="UP001164776">
    <property type="component" value="Unassembled WGS sequence"/>
</dbReference>
<dbReference type="AlphaFoldDB" id="A0A9W8CFC3"/>
<keyword evidence="2" id="KW-0732">Signal</keyword>
<proteinExistence type="predicted"/>
<accession>A0A9W8CFC3</accession>
<evidence type="ECO:0008006" key="5">
    <source>
        <dbReference type="Google" id="ProtNLM"/>
    </source>
</evidence>
<evidence type="ECO:0000313" key="4">
    <source>
        <dbReference type="Proteomes" id="UP001164776"/>
    </source>
</evidence>
<evidence type="ECO:0000313" key="3">
    <source>
        <dbReference type="EMBL" id="KAJ1256075.1"/>
    </source>
</evidence>
<evidence type="ECO:0000256" key="1">
    <source>
        <dbReference type="SAM" id="MobiDB-lite"/>
    </source>
</evidence>
<keyword evidence="4" id="KW-1185">Reference proteome</keyword>
<name>A0A9W8CFC3_9POAL</name>
<feature type="signal peptide" evidence="2">
    <location>
        <begin position="1"/>
        <end position="29"/>
    </location>
</feature>
<reference evidence="3 4" key="1">
    <citation type="submission" date="2022-10" db="EMBL/GenBank/DDBJ databases">
        <title>WGS assembly of Paspalum vaginatum 540-79.</title>
        <authorList>
            <person name="Sun G."/>
            <person name="Wase N."/>
            <person name="Shu S."/>
            <person name="Jenkins J."/>
            <person name="Zhou B."/>
            <person name="Torres-Rodriguez J."/>
            <person name="Chen C."/>
            <person name="Sandor L."/>
            <person name="Plott C."/>
            <person name="Yoshinga Y."/>
            <person name="Daum C."/>
            <person name="Qi P."/>
            <person name="Barry K."/>
            <person name="Lipzen A."/>
            <person name="Berry L."/>
            <person name="Pedersen C."/>
            <person name="Gottilla T."/>
            <person name="Foltz A."/>
            <person name="Yu H."/>
            <person name="O'Malley R."/>
            <person name="Zhang C."/>
            <person name="Devos K."/>
            <person name="Sigmon B."/>
            <person name="Yu B."/>
            <person name="Obata T."/>
            <person name="Schmutz J."/>
            <person name="Schnable J."/>
        </authorList>
    </citation>
    <scope>NUCLEOTIDE SEQUENCE [LARGE SCALE GENOMIC DNA]</scope>
    <source>
        <strain evidence="4">cv. 540-79</strain>
    </source>
</reference>
<dbReference type="EMBL" id="MU629557">
    <property type="protein sequence ID" value="KAJ1256074.1"/>
    <property type="molecule type" value="Genomic_DNA"/>
</dbReference>
<gene>
    <name evidence="3" type="ORF">BS78_K087900</name>
</gene>
<protein>
    <recommendedName>
        <fullName evidence="5">Secreted protein</fullName>
    </recommendedName>
</protein>
<sequence>MKNLSSLPAMSYVLMIIQAIVISCSVVHCDSPVHDTTEARQGSAPPTPLGAPLIHYSTVPPPPQRRRLLHITGSPEGGLELVLTSSMISVGGDDHSL</sequence>
<comment type="caution">
    <text evidence="3">The sequence shown here is derived from an EMBL/GenBank/DDBJ whole genome shotgun (WGS) entry which is preliminary data.</text>
</comment>